<organism evidence="2 3">
    <name type="scientific">Desulfoluna limicola</name>
    <dbReference type="NCBI Taxonomy" id="2810562"/>
    <lineage>
        <taxon>Bacteria</taxon>
        <taxon>Pseudomonadati</taxon>
        <taxon>Thermodesulfobacteriota</taxon>
        <taxon>Desulfobacteria</taxon>
        <taxon>Desulfobacterales</taxon>
        <taxon>Desulfolunaceae</taxon>
        <taxon>Desulfoluna</taxon>
    </lineage>
</organism>
<accession>A0ABM7PIA5</accession>
<dbReference type="Proteomes" id="UP001320148">
    <property type="component" value="Chromosome"/>
</dbReference>
<evidence type="ECO:0008006" key="4">
    <source>
        <dbReference type="Google" id="ProtNLM"/>
    </source>
</evidence>
<name>A0ABM7PIA5_9BACT</name>
<feature type="chain" id="PRO_5046922504" description="DUF1573 domain-containing protein" evidence="1">
    <location>
        <begin position="22"/>
        <end position="70"/>
    </location>
</feature>
<protein>
    <recommendedName>
        <fullName evidence="4">DUF1573 domain-containing protein</fullName>
    </recommendedName>
</protein>
<gene>
    <name evidence="2" type="ORF">DSLASN_25330</name>
</gene>
<dbReference type="EMBL" id="AP024488">
    <property type="protein sequence ID" value="BCS96901.1"/>
    <property type="molecule type" value="Genomic_DNA"/>
</dbReference>
<dbReference type="Gene3D" id="2.60.40.10">
    <property type="entry name" value="Immunoglobulins"/>
    <property type="match status" value="1"/>
</dbReference>
<keyword evidence="1" id="KW-0732">Signal</keyword>
<dbReference type="InterPro" id="IPR011467">
    <property type="entry name" value="DUF1573"/>
</dbReference>
<dbReference type="Pfam" id="PF07610">
    <property type="entry name" value="DUF1573"/>
    <property type="match status" value="1"/>
</dbReference>
<feature type="signal peptide" evidence="1">
    <location>
        <begin position="1"/>
        <end position="21"/>
    </location>
</feature>
<evidence type="ECO:0000256" key="1">
    <source>
        <dbReference type="SAM" id="SignalP"/>
    </source>
</evidence>
<reference evidence="2 3" key="1">
    <citation type="submission" date="2021-02" db="EMBL/GenBank/DDBJ databases">
        <title>Complete genome of Desulfoluna sp. strain ASN36.</title>
        <authorList>
            <person name="Takahashi A."/>
            <person name="Kojima H."/>
            <person name="Fukui M."/>
        </authorList>
    </citation>
    <scope>NUCLEOTIDE SEQUENCE [LARGE SCALE GENOMIC DNA]</scope>
    <source>
        <strain evidence="2 3">ASN36</strain>
    </source>
</reference>
<evidence type="ECO:0000313" key="3">
    <source>
        <dbReference type="Proteomes" id="UP001320148"/>
    </source>
</evidence>
<evidence type="ECO:0000313" key="2">
    <source>
        <dbReference type="EMBL" id="BCS96901.1"/>
    </source>
</evidence>
<sequence>MLKKTLALVLLVLCTALPLSAAEKVEGPAIFYPQSEFDFGSTLEGNHVEHIFTVENRGTEELRISKVKPG</sequence>
<dbReference type="InterPro" id="IPR013783">
    <property type="entry name" value="Ig-like_fold"/>
</dbReference>
<proteinExistence type="predicted"/>
<keyword evidence="3" id="KW-1185">Reference proteome</keyword>